<dbReference type="STRING" id="1460663.A0A177C7I5"/>
<keyword evidence="5" id="KW-1185">Reference proteome</keyword>
<dbReference type="GeneID" id="28766594"/>
<feature type="domain" description="HAM1-like C-terminal" evidence="2">
    <location>
        <begin position="637"/>
        <end position="799"/>
    </location>
</feature>
<sequence>MSSSKAVNVPVNEKQKEKDVNTKLQLYGIFQAFANGKVPSNKQIDVALNSALASRALSSPSKKLSADGRTLVADLKDVIEQAKTLLLTKNDGNLLQDFIWQTEQITGGNAQLPQAPIDKDTARQHGNEALEGLRTLGTLIISNGQFRKLLSDATILLRDIAGDAAQNTANKVKPGEDQLNQIDRPADDNTWHEVPDLSKDKLKSQIKQSAPFSKGDAQKAAGDVTQAAHPGASRDPADVAQAGVTEAQTGQPTGLDAQNAANEAKRKLSENVPEEDKERVRQQRERLNNYLKQKMPEERREQTIWRLKKMVVEIQGHQDYQRAIDTLLTLAERYAGHGRDVAQQGKGSVQGAHQDDSLQMAEADLKTLLERFANSTSFDDLIDSVNQIYKDADRDPDLKNWFKHLDAYVRKCLKQQGFIMEDRSNEEWNRLYDDGHALLRGRYRGHTDRIADEFKFLGQQFDSDPQNRAFSNSIQKLFNDLGHDENGQTAFKPHLVKDLTEVILPAIFENIRYVPIPRIEYSDPMVDAVVENLVIEGDNLTPNVAEFGSDNYWRWGRKHVSSINKNKVMLSVSGIQMDLRDVSYYVKRKQGFPSITDKGVMDIFMGGSGFSFKVEMENAERSKDSVHYFKINKVTTDIENLHIKLKKSNHKLLFNLFKPLLLKVMRPVIQRVLEKQIKDNVNQLDALIYDIKKEADKAVEDAKRNPDPENIQNIYQRYASAANQRIMQGKQKKEQLEQRAKDTHVNVAVTQHDSMFQNIQLPGGISTKATEYKDLAAKGEKWESPVFSIGAAKETSALPKIPSVQRKPHGRPEGYGPDPSIGGPGAGLSSSQGVGSGFHNEAGQGVHQAGYDGARYGQTNPTGAGYGQAIPTGAGAGLANQMDGAFNGESVPAGAAVPGVAAAGTQPGQGQFNTMLGANNPVLRGDI</sequence>
<dbReference type="GO" id="GO:0008289">
    <property type="term" value="F:lipid binding"/>
    <property type="evidence" value="ECO:0007669"/>
    <property type="project" value="InterPro"/>
</dbReference>
<dbReference type="RefSeq" id="XP_018033184.1">
    <property type="nucleotide sequence ID" value="XM_018183108.1"/>
</dbReference>
<evidence type="ECO:0000313" key="5">
    <source>
        <dbReference type="Proteomes" id="UP000077069"/>
    </source>
</evidence>
<dbReference type="PANTHER" id="PTHR31138">
    <property type="entry name" value="CHROMOSOME 19, WHOLE GENOME SHOTGUN SEQUENCE"/>
    <property type="match status" value="1"/>
</dbReference>
<name>A0A177C7I5_9PLEO</name>
<dbReference type="Proteomes" id="UP000077069">
    <property type="component" value="Unassembled WGS sequence"/>
</dbReference>
<evidence type="ECO:0000259" key="3">
    <source>
        <dbReference type="Pfam" id="PF19343"/>
    </source>
</evidence>
<reference evidence="4 5" key="1">
    <citation type="submission" date="2016-05" db="EMBL/GenBank/DDBJ databases">
        <title>Comparative analysis of secretome profiles of manganese(II)-oxidizing ascomycete fungi.</title>
        <authorList>
            <consortium name="DOE Joint Genome Institute"/>
            <person name="Zeiner C.A."/>
            <person name="Purvine S.O."/>
            <person name="Zink E.M."/>
            <person name="Wu S."/>
            <person name="Pasa-Tolic L."/>
            <person name="Chaput D.L."/>
            <person name="Haridas S."/>
            <person name="Grigoriev I.V."/>
            <person name="Santelli C.M."/>
            <person name="Hansel C.M."/>
        </authorList>
    </citation>
    <scope>NUCLEOTIDE SEQUENCE [LARGE SCALE GENOMIC DNA]</scope>
    <source>
        <strain evidence="4 5">AP3s5-JAC2a</strain>
    </source>
</reference>
<dbReference type="AlphaFoldDB" id="A0A177C7I5"/>
<feature type="region of interest" description="Disordered" evidence="1">
    <location>
        <begin position="168"/>
        <end position="242"/>
    </location>
</feature>
<proteinExistence type="predicted"/>
<evidence type="ECO:0000313" key="4">
    <source>
        <dbReference type="EMBL" id="OAG02819.1"/>
    </source>
</evidence>
<dbReference type="Gene3D" id="3.15.10.10">
    <property type="entry name" value="Bactericidal permeability-increasing protein, domain 1"/>
    <property type="match status" value="1"/>
</dbReference>
<dbReference type="OrthoDB" id="19394at2759"/>
<dbReference type="Pfam" id="PF19343">
    <property type="entry name" value="HAM1_N"/>
    <property type="match status" value="1"/>
</dbReference>
<evidence type="ECO:0000256" key="1">
    <source>
        <dbReference type="SAM" id="MobiDB-lite"/>
    </source>
</evidence>
<feature type="region of interest" description="Disordered" evidence="1">
    <location>
        <begin position="798"/>
        <end position="855"/>
    </location>
</feature>
<dbReference type="InterPro" id="IPR027842">
    <property type="entry name" value="HAM1-like_C"/>
</dbReference>
<evidence type="ECO:0000259" key="2">
    <source>
        <dbReference type="Pfam" id="PF14613"/>
    </source>
</evidence>
<protein>
    <recommendedName>
        <fullName evidence="6">Bactericidal permeability-increasing protein</fullName>
    </recommendedName>
</protein>
<feature type="compositionally biased region" description="Basic and acidic residues" evidence="1">
    <location>
        <begin position="184"/>
        <end position="203"/>
    </location>
</feature>
<dbReference type="InterPro" id="IPR045967">
    <property type="entry name" value="HAM1-like_N"/>
</dbReference>
<accession>A0A177C7I5</accession>
<dbReference type="EMBL" id="KV441555">
    <property type="protein sequence ID" value="OAG02819.1"/>
    <property type="molecule type" value="Genomic_DNA"/>
</dbReference>
<dbReference type="PANTHER" id="PTHR31138:SF1">
    <property type="entry name" value="PDZ DOMAIN-CONTAINING PROTEIN"/>
    <property type="match status" value="1"/>
</dbReference>
<organism evidence="4 5">
    <name type="scientific">Paraphaeosphaeria sporulosa</name>
    <dbReference type="NCBI Taxonomy" id="1460663"/>
    <lineage>
        <taxon>Eukaryota</taxon>
        <taxon>Fungi</taxon>
        <taxon>Dikarya</taxon>
        <taxon>Ascomycota</taxon>
        <taxon>Pezizomycotina</taxon>
        <taxon>Dothideomycetes</taxon>
        <taxon>Pleosporomycetidae</taxon>
        <taxon>Pleosporales</taxon>
        <taxon>Massarineae</taxon>
        <taxon>Didymosphaeriaceae</taxon>
        <taxon>Paraphaeosphaeria</taxon>
    </lineage>
</organism>
<dbReference type="InParanoid" id="A0A177C7I5"/>
<dbReference type="Pfam" id="PF14613">
    <property type="entry name" value="HAM1_C"/>
    <property type="match status" value="1"/>
</dbReference>
<evidence type="ECO:0008006" key="6">
    <source>
        <dbReference type="Google" id="ProtNLM"/>
    </source>
</evidence>
<feature type="domain" description="HAM1-like N-terminal" evidence="3">
    <location>
        <begin position="3"/>
        <end position="622"/>
    </location>
</feature>
<dbReference type="SUPFAM" id="SSF55394">
    <property type="entry name" value="Bactericidal permeability-increasing protein, BPI"/>
    <property type="match status" value="1"/>
</dbReference>
<gene>
    <name evidence="4" type="ORF">CC84DRAFT_1219765</name>
</gene>
<dbReference type="InterPro" id="IPR017943">
    <property type="entry name" value="Bactericidal_perm-incr_a/b_dom"/>
</dbReference>